<reference evidence="1" key="1">
    <citation type="submission" date="2015-07" db="EMBL/GenBank/DDBJ databases">
        <title>Isolation and characterization of a novel lytic T4-like coliphage vB_EcoM_JS09 infecting APEC.</title>
        <authorList>
            <person name="Zhou Y."/>
            <person name="Bao H.D."/>
            <person name="Zhang H."/>
            <person name="Wang R."/>
        </authorList>
    </citation>
    <scope>NUCLEOTIDE SEQUENCE</scope>
</reference>
<dbReference type="EMBL" id="KF582788">
    <property type="protein sequence ID" value="AIA80001.1"/>
    <property type="molecule type" value="Genomic_DNA"/>
</dbReference>
<evidence type="ECO:0000313" key="2">
    <source>
        <dbReference type="Proteomes" id="UP000019733"/>
    </source>
</evidence>
<dbReference type="GeneID" id="19524759"/>
<evidence type="ECO:0000313" key="1">
    <source>
        <dbReference type="EMBL" id="AIA80001.1"/>
    </source>
</evidence>
<dbReference type="RefSeq" id="YP_009037357.1">
    <property type="nucleotide sequence ID" value="NC_024124.2"/>
</dbReference>
<accession>A0A060BDN6</accession>
<proteinExistence type="predicted"/>
<dbReference type="OrthoDB" id="16546at10239"/>
<sequence>MKGNIYLVVHDLTFYFNERETVISDRLINSLYQHADYVYFQNEFGHWKFLKNRSGLTSFEYFDRKDLLNEIPLQHRFQKRESLYYCRHIPNAECVDEVINLWRRRREQIDDMSK</sequence>
<dbReference type="Proteomes" id="UP000019733">
    <property type="component" value="Segment"/>
</dbReference>
<name>A0A060BDN6_9CAUD</name>
<keyword evidence="2" id="KW-1185">Reference proteome</keyword>
<dbReference type="KEGG" id="vg:19524759"/>
<organism evidence="1 2">
    <name type="scientific">Escherichia phage vB_EcoM_JS09</name>
    <dbReference type="NCBI Taxonomy" id="1430444"/>
    <lineage>
        <taxon>Viruses</taxon>
        <taxon>Duplodnaviria</taxon>
        <taxon>Heunggongvirae</taxon>
        <taxon>Uroviricota</taxon>
        <taxon>Caudoviricetes</taxon>
        <taxon>Pantevenvirales</taxon>
        <taxon>Straboviridae</taxon>
        <taxon>Tevenvirinae</taxon>
        <taxon>Mosigvirus</taxon>
        <taxon>Mosigvirus JS09</taxon>
    </lineage>
</organism>
<gene>
    <name evidence="1" type="ORF">JS09_034</name>
</gene>
<protein>
    <submittedName>
        <fullName evidence="1">Uncharacterized protein</fullName>
    </submittedName>
</protein>